<dbReference type="EMBL" id="MTSM01000004">
    <property type="protein sequence ID" value="OPX56364.1"/>
    <property type="molecule type" value="Genomic_DNA"/>
</dbReference>
<dbReference type="NCBIfam" id="NF008107">
    <property type="entry name" value="PRK10853.1"/>
    <property type="match status" value="1"/>
</dbReference>
<dbReference type="InterPro" id="IPR036249">
    <property type="entry name" value="Thioredoxin-like_sf"/>
</dbReference>
<dbReference type="PROSITE" id="PS51353">
    <property type="entry name" value="ARSC"/>
    <property type="match status" value="1"/>
</dbReference>
<comment type="caution">
    <text evidence="3">The sequence shown here is derived from an EMBL/GenBank/DDBJ whole genome shotgun (WGS) entry which is preliminary data.</text>
</comment>
<dbReference type="InterPro" id="IPR006660">
    <property type="entry name" value="Arsenate_reductase-like"/>
</dbReference>
<dbReference type="InterPro" id="IPR006504">
    <property type="entry name" value="Tscrpt_reg_Spx/MgsR"/>
</dbReference>
<proteinExistence type="inferred from homology"/>
<evidence type="ECO:0000313" key="3">
    <source>
        <dbReference type="EMBL" id="OPX56364.1"/>
    </source>
</evidence>
<reference evidence="3 4" key="1">
    <citation type="submission" date="2017-01" db="EMBL/GenBank/DDBJ databases">
        <title>Genome Sequencing of a Marine Spirillum, Oceanospirillum multiglobuliferum ATCC 33336, from Japan.</title>
        <authorList>
            <person name="Carney J.G."/>
            <person name="Trachtenberg A.M."/>
            <person name="Rheaume B.A."/>
            <person name="Linnane J.D."/>
            <person name="Pitts N.L."/>
            <person name="Mykles D.L."/>
            <person name="Maclea K.S."/>
        </authorList>
    </citation>
    <scope>NUCLEOTIDE SEQUENCE [LARGE SCALE GENOMIC DNA]</scope>
    <source>
        <strain evidence="3 4">ATCC 33336</strain>
    </source>
</reference>
<dbReference type="STRING" id="64969.SAMN02745127_00527"/>
<evidence type="ECO:0000256" key="2">
    <source>
        <dbReference type="PROSITE-ProRule" id="PRU01282"/>
    </source>
</evidence>
<protein>
    <submittedName>
        <fullName evidence="3">ArsC family reductase</fullName>
    </submittedName>
</protein>
<dbReference type="RefSeq" id="WP_078744142.1">
    <property type="nucleotide sequence ID" value="NZ_FUXG01000003.1"/>
</dbReference>
<organism evidence="3 4">
    <name type="scientific">Oceanospirillum multiglobuliferum</name>
    <dbReference type="NCBI Taxonomy" id="64969"/>
    <lineage>
        <taxon>Bacteria</taxon>
        <taxon>Pseudomonadati</taxon>
        <taxon>Pseudomonadota</taxon>
        <taxon>Gammaproteobacteria</taxon>
        <taxon>Oceanospirillales</taxon>
        <taxon>Oceanospirillaceae</taxon>
        <taxon>Oceanospirillum</taxon>
    </lineage>
</organism>
<dbReference type="PANTHER" id="PTHR30041">
    <property type="entry name" value="ARSENATE REDUCTASE"/>
    <property type="match status" value="1"/>
</dbReference>
<dbReference type="Pfam" id="PF03960">
    <property type="entry name" value="ArsC"/>
    <property type="match status" value="1"/>
</dbReference>
<sequence>MALVLYGIPNCDTVKKARKWLEQQQIDYQFHDFRQQGLTPETVQQWCEQLGWEALLNKRSTSWRALDEVDKTDLDANKAMALMLAQPTLIKRPVLNINGQYQVGFKDADYQQALQNLNL</sequence>
<evidence type="ECO:0000313" key="4">
    <source>
        <dbReference type="Proteomes" id="UP000191418"/>
    </source>
</evidence>
<dbReference type="AlphaFoldDB" id="A0A1T4LTL9"/>
<dbReference type="Proteomes" id="UP000191418">
    <property type="component" value="Unassembled WGS sequence"/>
</dbReference>
<dbReference type="CDD" id="cd03035">
    <property type="entry name" value="ArsC_Yffb"/>
    <property type="match status" value="1"/>
</dbReference>
<dbReference type="SUPFAM" id="SSF52833">
    <property type="entry name" value="Thioredoxin-like"/>
    <property type="match status" value="1"/>
</dbReference>
<evidence type="ECO:0000256" key="1">
    <source>
        <dbReference type="ARBA" id="ARBA00007198"/>
    </source>
</evidence>
<dbReference type="PANTHER" id="PTHR30041:SF8">
    <property type="entry name" value="PROTEIN YFFB"/>
    <property type="match status" value="1"/>
</dbReference>
<name>A0A1T4LTL9_9GAMM</name>
<dbReference type="NCBIfam" id="TIGR01617">
    <property type="entry name" value="arsC_related"/>
    <property type="match status" value="1"/>
</dbReference>
<keyword evidence="4" id="KW-1185">Reference proteome</keyword>
<comment type="similarity">
    <text evidence="1 2">Belongs to the ArsC family.</text>
</comment>
<dbReference type="Gene3D" id="3.40.30.10">
    <property type="entry name" value="Glutaredoxin"/>
    <property type="match status" value="1"/>
</dbReference>
<gene>
    <name evidence="3" type="ORF">BTE48_05200</name>
</gene>
<dbReference type="OrthoDB" id="9803749at2"/>
<accession>A0A1T4LTL9</accession>